<proteinExistence type="predicted"/>
<sequence>MDVLFTLFSSLVPSAVTVAAVVVLVLVLKDADRPPVQMLLRAPDGGWRPLGGPGLPGVYWHVLLGQQGDPFARRFGTLCLRDGHAWFAADHPEPVREWRPEHLGPIAGCFVLRRPLFSLHRGDVDWWIGPHRLRVVVGRTRINRWIDNDLKDLASRREAHTFVSMLMANGARPGPPPVLPELR</sequence>
<evidence type="ECO:0000313" key="3">
    <source>
        <dbReference type="Proteomes" id="UP001500051"/>
    </source>
</evidence>
<gene>
    <name evidence="2" type="ORF">GCM10022204_21800</name>
</gene>
<protein>
    <submittedName>
        <fullName evidence="2">Uncharacterized protein</fullName>
    </submittedName>
</protein>
<accession>A0ABP7DD41</accession>
<dbReference type="Proteomes" id="UP001500051">
    <property type="component" value="Unassembled WGS sequence"/>
</dbReference>
<evidence type="ECO:0000256" key="1">
    <source>
        <dbReference type="SAM" id="Phobius"/>
    </source>
</evidence>
<keyword evidence="3" id="KW-1185">Reference proteome</keyword>
<keyword evidence="1" id="KW-1133">Transmembrane helix</keyword>
<keyword evidence="1" id="KW-0812">Transmembrane</keyword>
<name>A0ABP7DD41_9ACTN</name>
<evidence type="ECO:0000313" key="2">
    <source>
        <dbReference type="EMBL" id="GAA3704049.1"/>
    </source>
</evidence>
<keyword evidence="1" id="KW-0472">Membrane</keyword>
<dbReference type="RefSeq" id="WP_344812373.1">
    <property type="nucleotide sequence ID" value="NZ_BAAAYX010000005.1"/>
</dbReference>
<organism evidence="2 3">
    <name type="scientific">Microlunatus aurantiacus</name>
    <dbReference type="NCBI Taxonomy" id="446786"/>
    <lineage>
        <taxon>Bacteria</taxon>
        <taxon>Bacillati</taxon>
        <taxon>Actinomycetota</taxon>
        <taxon>Actinomycetes</taxon>
        <taxon>Propionibacteriales</taxon>
        <taxon>Propionibacteriaceae</taxon>
        <taxon>Microlunatus</taxon>
    </lineage>
</organism>
<reference evidence="3" key="1">
    <citation type="journal article" date="2019" name="Int. J. Syst. Evol. Microbiol.">
        <title>The Global Catalogue of Microorganisms (GCM) 10K type strain sequencing project: providing services to taxonomists for standard genome sequencing and annotation.</title>
        <authorList>
            <consortium name="The Broad Institute Genomics Platform"/>
            <consortium name="The Broad Institute Genome Sequencing Center for Infectious Disease"/>
            <person name="Wu L."/>
            <person name="Ma J."/>
        </authorList>
    </citation>
    <scope>NUCLEOTIDE SEQUENCE [LARGE SCALE GENOMIC DNA]</scope>
    <source>
        <strain evidence="3">JCM 16548</strain>
    </source>
</reference>
<dbReference type="EMBL" id="BAAAYX010000005">
    <property type="protein sequence ID" value="GAA3704049.1"/>
    <property type="molecule type" value="Genomic_DNA"/>
</dbReference>
<feature type="transmembrane region" description="Helical" evidence="1">
    <location>
        <begin position="6"/>
        <end position="28"/>
    </location>
</feature>
<comment type="caution">
    <text evidence="2">The sequence shown here is derived from an EMBL/GenBank/DDBJ whole genome shotgun (WGS) entry which is preliminary data.</text>
</comment>